<dbReference type="AlphaFoldDB" id="K0R2T2"/>
<dbReference type="EMBL" id="AGNL01048426">
    <property type="protein sequence ID" value="EJK45554.1"/>
    <property type="molecule type" value="Genomic_DNA"/>
</dbReference>
<gene>
    <name evidence="1" type="ORF">THAOC_35824</name>
</gene>
<proteinExistence type="predicted"/>
<evidence type="ECO:0000313" key="1">
    <source>
        <dbReference type="EMBL" id="EJK45554.1"/>
    </source>
</evidence>
<organism evidence="1 2">
    <name type="scientific">Thalassiosira oceanica</name>
    <name type="common">Marine diatom</name>
    <dbReference type="NCBI Taxonomy" id="159749"/>
    <lineage>
        <taxon>Eukaryota</taxon>
        <taxon>Sar</taxon>
        <taxon>Stramenopiles</taxon>
        <taxon>Ochrophyta</taxon>
        <taxon>Bacillariophyta</taxon>
        <taxon>Coscinodiscophyceae</taxon>
        <taxon>Thalassiosirophycidae</taxon>
        <taxon>Thalassiosirales</taxon>
        <taxon>Thalassiosiraceae</taxon>
        <taxon>Thalassiosira</taxon>
    </lineage>
</organism>
<evidence type="ECO:0000313" key="2">
    <source>
        <dbReference type="Proteomes" id="UP000266841"/>
    </source>
</evidence>
<keyword evidence="2" id="KW-1185">Reference proteome</keyword>
<accession>K0R2T2</accession>
<reference evidence="1 2" key="1">
    <citation type="journal article" date="2012" name="Genome Biol.">
        <title>Genome and low-iron response of an oceanic diatom adapted to chronic iron limitation.</title>
        <authorList>
            <person name="Lommer M."/>
            <person name="Specht M."/>
            <person name="Roy A.S."/>
            <person name="Kraemer L."/>
            <person name="Andreson R."/>
            <person name="Gutowska M.A."/>
            <person name="Wolf J."/>
            <person name="Bergner S.V."/>
            <person name="Schilhabel M.B."/>
            <person name="Klostermeier U.C."/>
            <person name="Beiko R.G."/>
            <person name="Rosenstiel P."/>
            <person name="Hippler M."/>
            <person name="Laroche J."/>
        </authorList>
    </citation>
    <scope>NUCLEOTIDE SEQUENCE [LARGE SCALE GENOMIC DNA]</scope>
    <source>
        <strain evidence="1 2">CCMP1005</strain>
    </source>
</reference>
<comment type="caution">
    <text evidence="1">The sequence shown here is derived from an EMBL/GenBank/DDBJ whole genome shotgun (WGS) entry which is preliminary data.</text>
</comment>
<protein>
    <submittedName>
        <fullName evidence="1">Uncharacterized protein</fullName>
    </submittedName>
</protein>
<sequence>MDPTQPGDAGLPTADRASLKDKKDAAMLAVLASFVRMRCVALDSKEERATQPVSTPKPPNQLNNLISLHCKSATWRAPTPTEDLRLPSDSVVSHLFPTLVPSWLTLACGSTQCTQRGSIGTFAEQGTGYVLF</sequence>
<dbReference type="Proteomes" id="UP000266841">
    <property type="component" value="Unassembled WGS sequence"/>
</dbReference>
<name>K0R2T2_THAOC</name>